<feature type="region of interest" description="Disordered" evidence="1">
    <location>
        <begin position="26"/>
        <end position="73"/>
    </location>
</feature>
<dbReference type="AlphaFoldDB" id="A0A8R1ES97"/>
<proteinExistence type="predicted"/>
<evidence type="ECO:0000256" key="1">
    <source>
        <dbReference type="SAM" id="MobiDB-lite"/>
    </source>
</evidence>
<evidence type="ECO:0000313" key="3">
    <source>
        <dbReference type="Proteomes" id="UP000005237"/>
    </source>
</evidence>
<dbReference type="EnsemblMetazoa" id="CJA39903.1">
    <property type="protein sequence ID" value="CJA39903.1"/>
    <property type="gene ID" value="WBGene00215751"/>
</dbReference>
<sequence>MLPEWKLFELQDLAVKNSVVVPQANLDSRATSHRGRAMIQNGRGSSRGAGSLMTRGGHSDARGQSSHKRAKLF</sequence>
<keyword evidence="3" id="KW-1185">Reference proteome</keyword>
<evidence type="ECO:0000313" key="2">
    <source>
        <dbReference type="EnsemblMetazoa" id="CJA39903.1"/>
    </source>
</evidence>
<accession>A0A8R1ES97</accession>
<name>A0A8R1ES97_CAEJA</name>
<protein>
    <submittedName>
        <fullName evidence="2">Uncharacterized protein</fullName>
    </submittedName>
</protein>
<organism evidence="2 3">
    <name type="scientific">Caenorhabditis japonica</name>
    <dbReference type="NCBI Taxonomy" id="281687"/>
    <lineage>
        <taxon>Eukaryota</taxon>
        <taxon>Metazoa</taxon>
        <taxon>Ecdysozoa</taxon>
        <taxon>Nematoda</taxon>
        <taxon>Chromadorea</taxon>
        <taxon>Rhabditida</taxon>
        <taxon>Rhabditina</taxon>
        <taxon>Rhabditomorpha</taxon>
        <taxon>Rhabditoidea</taxon>
        <taxon>Rhabditidae</taxon>
        <taxon>Peloderinae</taxon>
        <taxon>Caenorhabditis</taxon>
    </lineage>
</organism>
<reference evidence="3" key="1">
    <citation type="submission" date="2010-08" db="EMBL/GenBank/DDBJ databases">
        <authorList>
            <consortium name="Caenorhabditis japonica Sequencing Consortium"/>
            <person name="Wilson R.K."/>
        </authorList>
    </citation>
    <scope>NUCLEOTIDE SEQUENCE [LARGE SCALE GENOMIC DNA]</scope>
    <source>
        <strain evidence="3">DF5081</strain>
    </source>
</reference>
<dbReference type="Proteomes" id="UP000005237">
    <property type="component" value="Unassembled WGS sequence"/>
</dbReference>
<reference evidence="2" key="2">
    <citation type="submission" date="2022-06" db="UniProtKB">
        <authorList>
            <consortium name="EnsemblMetazoa"/>
        </authorList>
    </citation>
    <scope>IDENTIFICATION</scope>
    <source>
        <strain evidence="2">DF5081</strain>
    </source>
</reference>